<name>A0ABR7INB0_9CLOT</name>
<organism evidence="6 7">
    <name type="scientific">Clostridium facile</name>
    <dbReference type="NCBI Taxonomy" id="2763035"/>
    <lineage>
        <taxon>Bacteria</taxon>
        <taxon>Bacillati</taxon>
        <taxon>Bacillota</taxon>
        <taxon>Clostridia</taxon>
        <taxon>Eubacteriales</taxon>
        <taxon>Clostridiaceae</taxon>
        <taxon>Clostridium</taxon>
    </lineage>
</organism>
<dbReference type="PROSITE" id="PS51071">
    <property type="entry name" value="HTH_RPIR"/>
    <property type="match status" value="1"/>
</dbReference>
<dbReference type="RefSeq" id="WP_069988245.1">
    <property type="nucleotide sequence ID" value="NZ_JACOQK010000001.1"/>
</dbReference>
<evidence type="ECO:0000259" key="5">
    <source>
        <dbReference type="PROSITE" id="PS51464"/>
    </source>
</evidence>
<dbReference type="Pfam" id="PF01418">
    <property type="entry name" value="HTH_6"/>
    <property type="match status" value="1"/>
</dbReference>
<dbReference type="InterPro" id="IPR000281">
    <property type="entry name" value="HTH_RpiR"/>
</dbReference>
<evidence type="ECO:0000259" key="4">
    <source>
        <dbReference type="PROSITE" id="PS51071"/>
    </source>
</evidence>
<dbReference type="Gene3D" id="3.40.50.10490">
    <property type="entry name" value="Glucose-6-phosphate isomerase like protein, domain 1"/>
    <property type="match status" value="1"/>
</dbReference>
<dbReference type="Gene3D" id="1.10.10.10">
    <property type="entry name" value="Winged helix-like DNA-binding domain superfamily/Winged helix DNA-binding domain"/>
    <property type="match status" value="1"/>
</dbReference>
<feature type="domain" description="HTH rpiR-type" evidence="4">
    <location>
        <begin position="3"/>
        <end position="79"/>
    </location>
</feature>
<dbReference type="InterPro" id="IPR009057">
    <property type="entry name" value="Homeodomain-like_sf"/>
</dbReference>
<accession>A0ABR7INB0</accession>
<evidence type="ECO:0000313" key="7">
    <source>
        <dbReference type="Proteomes" id="UP000649151"/>
    </source>
</evidence>
<keyword evidence="2" id="KW-0238">DNA-binding</keyword>
<dbReference type="InterPro" id="IPR001347">
    <property type="entry name" value="SIS_dom"/>
</dbReference>
<gene>
    <name evidence="6" type="ORF">H8Z77_01075</name>
</gene>
<dbReference type="SUPFAM" id="SSF53697">
    <property type="entry name" value="SIS domain"/>
    <property type="match status" value="1"/>
</dbReference>
<protein>
    <submittedName>
        <fullName evidence="6">MurR/RpiR family transcriptional regulator</fullName>
    </submittedName>
</protein>
<dbReference type="InterPro" id="IPR047640">
    <property type="entry name" value="RpiR-like"/>
</dbReference>
<dbReference type="InterPro" id="IPR036388">
    <property type="entry name" value="WH-like_DNA-bd_sf"/>
</dbReference>
<proteinExistence type="predicted"/>
<evidence type="ECO:0000256" key="1">
    <source>
        <dbReference type="ARBA" id="ARBA00023015"/>
    </source>
</evidence>
<keyword evidence="3" id="KW-0804">Transcription</keyword>
<dbReference type="Pfam" id="PF01380">
    <property type="entry name" value="SIS"/>
    <property type="match status" value="1"/>
</dbReference>
<dbReference type="PANTHER" id="PTHR30514">
    <property type="entry name" value="GLUCOKINASE"/>
    <property type="match status" value="1"/>
</dbReference>
<dbReference type="SUPFAM" id="SSF46689">
    <property type="entry name" value="Homeodomain-like"/>
    <property type="match status" value="1"/>
</dbReference>
<keyword evidence="7" id="KW-1185">Reference proteome</keyword>
<feature type="domain" description="SIS" evidence="5">
    <location>
        <begin position="125"/>
        <end position="264"/>
    </location>
</feature>
<dbReference type="PROSITE" id="PS51464">
    <property type="entry name" value="SIS"/>
    <property type="match status" value="1"/>
</dbReference>
<dbReference type="Proteomes" id="UP000649151">
    <property type="component" value="Unassembled WGS sequence"/>
</dbReference>
<sequence length="294" mass="33376">MEKDLLELIELNMGSFSKGQKLIANYILNHYDKAAFMTAAKLGATVGVSESTVVRFATEIGFDGYPKLQKALHEMIRNRLTSVQRIQVTDEQIGQDDVLDKVLNLDIEKIRKTLEETSRKDFERAVDSIVNAETIYIIGTRSAAPLASFMWFYFNQMFKHVRLVQTTSVSEMFEQIMRIEPQDVLIGISFPRYSNNTVKAFRYAKDCGGTVVAITDSPKSPLAKKADSLLLARSDMVSFIDSLVAPLSLVNALVVAVGLKKREEISTTYQKLEYIWDEYQVYAKNREKMENKDI</sequence>
<dbReference type="InterPro" id="IPR035472">
    <property type="entry name" value="RpiR-like_SIS"/>
</dbReference>
<evidence type="ECO:0000313" key="6">
    <source>
        <dbReference type="EMBL" id="MBC5786619.1"/>
    </source>
</evidence>
<reference evidence="6 7" key="1">
    <citation type="submission" date="2020-08" db="EMBL/GenBank/DDBJ databases">
        <title>Genome public.</title>
        <authorList>
            <person name="Liu C."/>
            <person name="Sun Q."/>
        </authorList>
    </citation>
    <scope>NUCLEOTIDE SEQUENCE [LARGE SCALE GENOMIC DNA]</scope>
    <source>
        <strain evidence="6 7">NSJ-27</strain>
    </source>
</reference>
<dbReference type="InterPro" id="IPR046348">
    <property type="entry name" value="SIS_dom_sf"/>
</dbReference>
<evidence type="ECO:0000256" key="2">
    <source>
        <dbReference type="ARBA" id="ARBA00023125"/>
    </source>
</evidence>
<keyword evidence="1" id="KW-0805">Transcription regulation</keyword>
<dbReference type="PANTHER" id="PTHR30514:SF18">
    <property type="entry name" value="RPIR-FAMILY TRANSCRIPTIONAL REGULATOR"/>
    <property type="match status" value="1"/>
</dbReference>
<comment type="caution">
    <text evidence="6">The sequence shown here is derived from an EMBL/GenBank/DDBJ whole genome shotgun (WGS) entry which is preliminary data.</text>
</comment>
<dbReference type="EMBL" id="JACOQK010000001">
    <property type="protein sequence ID" value="MBC5786619.1"/>
    <property type="molecule type" value="Genomic_DNA"/>
</dbReference>
<dbReference type="CDD" id="cd05013">
    <property type="entry name" value="SIS_RpiR"/>
    <property type="match status" value="1"/>
</dbReference>
<evidence type="ECO:0000256" key="3">
    <source>
        <dbReference type="ARBA" id="ARBA00023163"/>
    </source>
</evidence>